<dbReference type="Proteomes" id="UP000326837">
    <property type="component" value="Chromosome"/>
</dbReference>
<evidence type="ECO:0000313" key="2">
    <source>
        <dbReference type="Proteomes" id="UP000326837"/>
    </source>
</evidence>
<dbReference type="KEGG" id="lpav:PLANPX_1129"/>
<dbReference type="InterPro" id="IPR012657">
    <property type="entry name" value="23S_rRNA-intervening_sequence"/>
</dbReference>
<dbReference type="Pfam" id="PF05635">
    <property type="entry name" value="23S_rRNA_IVP"/>
    <property type="match status" value="1"/>
</dbReference>
<gene>
    <name evidence="1" type="ORF">PLANPX_1129</name>
</gene>
<sequence length="54" mass="5817">MQIAMGSASETEYHLLLACDLGFLAAGSHQQLAEQTQEVKRMLASFIAKLSSSC</sequence>
<name>A0A5K7X6P6_9BACT</name>
<evidence type="ECO:0000313" key="1">
    <source>
        <dbReference type="EMBL" id="BBO31517.1"/>
    </source>
</evidence>
<reference evidence="2" key="1">
    <citation type="submission" date="2019-10" db="EMBL/GenBank/DDBJ databases">
        <title>Lacipirellula parvula gen. nov., sp. nov., representing a lineage of planctomycetes widespread in freshwater anoxic habitats, and description of the family Lacipirellulaceae.</title>
        <authorList>
            <person name="Dedysh S.N."/>
            <person name="Kulichevskaya I.S."/>
            <person name="Beletsky A.V."/>
            <person name="Rakitin A.L."/>
            <person name="Mardanov A.V."/>
            <person name="Ivanova A.A."/>
            <person name="Saltykova V.X."/>
            <person name="Rijpstra W.I.C."/>
            <person name="Sinninghe Damste J.S."/>
            <person name="Ravin N.V."/>
        </authorList>
    </citation>
    <scope>NUCLEOTIDE SEQUENCE [LARGE SCALE GENOMIC DNA]</scope>
    <source>
        <strain evidence="2">PX69</strain>
    </source>
</reference>
<dbReference type="AlphaFoldDB" id="A0A5K7X6P6"/>
<organism evidence="1 2">
    <name type="scientific">Lacipirellula parvula</name>
    <dbReference type="NCBI Taxonomy" id="2650471"/>
    <lineage>
        <taxon>Bacteria</taxon>
        <taxon>Pseudomonadati</taxon>
        <taxon>Planctomycetota</taxon>
        <taxon>Planctomycetia</taxon>
        <taxon>Pirellulales</taxon>
        <taxon>Lacipirellulaceae</taxon>
        <taxon>Lacipirellula</taxon>
    </lineage>
</organism>
<dbReference type="SUPFAM" id="SSF158446">
    <property type="entry name" value="IVS-encoded protein-like"/>
    <property type="match status" value="1"/>
</dbReference>
<keyword evidence="2" id="KW-1185">Reference proteome</keyword>
<evidence type="ECO:0008006" key="3">
    <source>
        <dbReference type="Google" id="ProtNLM"/>
    </source>
</evidence>
<protein>
    <recommendedName>
        <fullName evidence="3">Four helix bundle protein</fullName>
    </recommendedName>
</protein>
<dbReference type="Gene3D" id="1.20.1440.60">
    <property type="entry name" value="23S rRNA-intervening sequence"/>
    <property type="match status" value="1"/>
</dbReference>
<dbReference type="EMBL" id="AP021861">
    <property type="protein sequence ID" value="BBO31517.1"/>
    <property type="molecule type" value="Genomic_DNA"/>
</dbReference>
<dbReference type="NCBIfam" id="TIGR02436">
    <property type="entry name" value="four helix bundle protein"/>
    <property type="match status" value="1"/>
</dbReference>
<accession>A0A5K7X6P6</accession>
<dbReference type="InterPro" id="IPR036583">
    <property type="entry name" value="23S_rRNA_IVS_sf"/>
</dbReference>
<proteinExistence type="predicted"/>